<keyword evidence="3" id="KW-1185">Reference proteome</keyword>
<dbReference type="SMART" id="SM00220">
    <property type="entry name" value="S_TKc"/>
    <property type="match status" value="1"/>
</dbReference>
<dbReference type="Proteomes" id="UP001501842">
    <property type="component" value="Unassembled WGS sequence"/>
</dbReference>
<organism evidence="2 3">
    <name type="scientific">Actinocorallia aurantiaca</name>
    <dbReference type="NCBI Taxonomy" id="46204"/>
    <lineage>
        <taxon>Bacteria</taxon>
        <taxon>Bacillati</taxon>
        <taxon>Actinomycetota</taxon>
        <taxon>Actinomycetes</taxon>
        <taxon>Streptosporangiales</taxon>
        <taxon>Thermomonosporaceae</taxon>
        <taxon>Actinocorallia</taxon>
    </lineage>
</organism>
<dbReference type="PANTHER" id="PTHR24361">
    <property type="entry name" value="MITOGEN-ACTIVATED KINASE KINASE KINASE"/>
    <property type="match status" value="1"/>
</dbReference>
<evidence type="ECO:0000313" key="2">
    <source>
        <dbReference type="EMBL" id="GAA2729487.1"/>
    </source>
</evidence>
<dbReference type="InterPro" id="IPR000719">
    <property type="entry name" value="Prot_kinase_dom"/>
</dbReference>
<dbReference type="RefSeq" id="WP_344452061.1">
    <property type="nucleotide sequence ID" value="NZ_BAAATZ010000015.1"/>
</dbReference>
<dbReference type="Gene3D" id="1.10.510.10">
    <property type="entry name" value="Transferase(Phosphotransferase) domain 1"/>
    <property type="match status" value="1"/>
</dbReference>
<name>A0ABP6GUM6_9ACTN</name>
<feature type="domain" description="Protein kinase" evidence="1">
    <location>
        <begin position="12"/>
        <end position="258"/>
    </location>
</feature>
<protein>
    <recommendedName>
        <fullName evidence="1">Protein kinase domain-containing protein</fullName>
    </recommendedName>
</protein>
<dbReference type="CDD" id="cd14014">
    <property type="entry name" value="STKc_PknB_like"/>
    <property type="match status" value="1"/>
</dbReference>
<accession>A0ABP6GUM6</accession>
<dbReference type="Pfam" id="PF00069">
    <property type="entry name" value="Pkinase"/>
    <property type="match status" value="1"/>
</dbReference>
<dbReference type="InterPro" id="IPR011009">
    <property type="entry name" value="Kinase-like_dom_sf"/>
</dbReference>
<dbReference type="Gene3D" id="3.30.200.20">
    <property type="entry name" value="Phosphorylase Kinase, domain 1"/>
    <property type="match status" value="1"/>
</dbReference>
<dbReference type="SUPFAM" id="SSF56112">
    <property type="entry name" value="Protein kinase-like (PK-like)"/>
    <property type="match status" value="1"/>
</dbReference>
<dbReference type="PROSITE" id="PS50011">
    <property type="entry name" value="PROTEIN_KINASE_DOM"/>
    <property type="match status" value="1"/>
</dbReference>
<proteinExistence type="predicted"/>
<comment type="caution">
    <text evidence="2">The sequence shown here is derived from an EMBL/GenBank/DDBJ whole genome shotgun (WGS) entry which is preliminary data.</text>
</comment>
<reference evidence="3" key="1">
    <citation type="journal article" date="2019" name="Int. J. Syst. Evol. Microbiol.">
        <title>The Global Catalogue of Microorganisms (GCM) 10K type strain sequencing project: providing services to taxonomists for standard genome sequencing and annotation.</title>
        <authorList>
            <consortium name="The Broad Institute Genomics Platform"/>
            <consortium name="The Broad Institute Genome Sequencing Center for Infectious Disease"/>
            <person name="Wu L."/>
            <person name="Ma J."/>
        </authorList>
    </citation>
    <scope>NUCLEOTIDE SEQUENCE [LARGE SCALE GENOMIC DNA]</scope>
    <source>
        <strain evidence="3">JCM 8201</strain>
    </source>
</reference>
<evidence type="ECO:0000259" key="1">
    <source>
        <dbReference type="PROSITE" id="PS50011"/>
    </source>
</evidence>
<sequence length="296" mass="31558">MGVVGTWRVPGYAEVRELGDGPWGRSVLVRHSSSGRHYVIRYLGAADAEGRRRFEGESAQLQQVFSPYVARWYGHLDEGDTAAVLLEAVDGVSLKDILTWHGNLSPEAALVVLRRSLLGLQEAHSRGVLHRDHTPSNVVVRSNGLGKLIGFGATTLAARGRSRAGDSPYVAPEQWVDEPAVPATDIYAATCVFFESLTGRPPFPGTMEAHLSLPVPLDQAPEVLHGLLASGLAKAPQNRPATAAEFAAEVENTALAFYGPEWEHHGLSVLASLARSLGTLLPAPPPPLALDAPPVG</sequence>
<dbReference type="InterPro" id="IPR053235">
    <property type="entry name" value="Ser_Thr_kinase"/>
</dbReference>
<dbReference type="PANTHER" id="PTHR24361:SF613">
    <property type="entry name" value="NUCLEAR RECEPTOR-BINDING PROTEIN-RELATED"/>
    <property type="match status" value="1"/>
</dbReference>
<dbReference type="EMBL" id="BAAATZ010000015">
    <property type="protein sequence ID" value="GAA2729487.1"/>
    <property type="molecule type" value="Genomic_DNA"/>
</dbReference>
<evidence type="ECO:0000313" key="3">
    <source>
        <dbReference type="Proteomes" id="UP001501842"/>
    </source>
</evidence>
<gene>
    <name evidence="2" type="ORF">GCM10010439_40110</name>
</gene>